<dbReference type="EMBL" id="CM023470">
    <property type="protein sequence ID" value="KAH7980535.1"/>
    <property type="molecule type" value="Genomic_DNA"/>
</dbReference>
<comment type="caution">
    <text evidence="1">The sequence shown here is derived from an EMBL/GenBank/DDBJ whole genome shotgun (WGS) entry which is preliminary data.</text>
</comment>
<sequence length="284" mass="32239">MLYNFEVNSTVQTRKSAAVDIRKAFDYAIPHDLTMASTKLPEQKLWDTGGMERVASVTSSYYKFAEAAVLVFSLDNPDSFNILSQHLLDIVSYAENAKIFLCGNKVDLVGRIYVSEADIEAFCEQCHNLISGVYRTSCKTGQGIEEMFTDIARQLVMSCRVKDLDDVAKDSFKVTQPEETQESPIDRQQRVQQMKASINQRLIETGERDRLKELLRTRLIECGWKDQLKAYCKEIIREKGVENVSVDELIAAVTPRGRATVPDIIKRELLHQIKNFLMDQQGGS</sequence>
<evidence type="ECO:0000313" key="1">
    <source>
        <dbReference type="EMBL" id="KAH7980535.1"/>
    </source>
</evidence>
<protein>
    <submittedName>
        <fullName evidence="1">Uncharacterized protein</fullName>
    </submittedName>
</protein>
<keyword evidence="2" id="KW-1185">Reference proteome</keyword>
<name>A0ACB8E1B6_DERSI</name>
<accession>A0ACB8E1B6</accession>
<organism evidence="1 2">
    <name type="scientific">Dermacentor silvarum</name>
    <name type="common">Tick</name>
    <dbReference type="NCBI Taxonomy" id="543639"/>
    <lineage>
        <taxon>Eukaryota</taxon>
        <taxon>Metazoa</taxon>
        <taxon>Ecdysozoa</taxon>
        <taxon>Arthropoda</taxon>
        <taxon>Chelicerata</taxon>
        <taxon>Arachnida</taxon>
        <taxon>Acari</taxon>
        <taxon>Parasitiformes</taxon>
        <taxon>Ixodida</taxon>
        <taxon>Ixodoidea</taxon>
        <taxon>Ixodidae</taxon>
        <taxon>Rhipicephalinae</taxon>
        <taxon>Dermacentor</taxon>
    </lineage>
</organism>
<proteinExistence type="predicted"/>
<gene>
    <name evidence="1" type="ORF">HPB49_017016</name>
</gene>
<dbReference type="Proteomes" id="UP000821865">
    <property type="component" value="Chromosome 1"/>
</dbReference>
<reference evidence="1" key="1">
    <citation type="submission" date="2020-05" db="EMBL/GenBank/DDBJ databases">
        <title>Large-scale comparative analyses of tick genomes elucidate their genetic diversity and vector capacities.</title>
        <authorList>
            <person name="Jia N."/>
            <person name="Wang J."/>
            <person name="Shi W."/>
            <person name="Du L."/>
            <person name="Sun Y."/>
            <person name="Zhan W."/>
            <person name="Jiang J."/>
            <person name="Wang Q."/>
            <person name="Zhang B."/>
            <person name="Ji P."/>
            <person name="Sakyi L.B."/>
            <person name="Cui X."/>
            <person name="Yuan T."/>
            <person name="Jiang B."/>
            <person name="Yang W."/>
            <person name="Lam T.T.-Y."/>
            <person name="Chang Q."/>
            <person name="Ding S."/>
            <person name="Wang X."/>
            <person name="Zhu J."/>
            <person name="Ruan X."/>
            <person name="Zhao L."/>
            <person name="Wei J."/>
            <person name="Que T."/>
            <person name="Du C."/>
            <person name="Cheng J."/>
            <person name="Dai P."/>
            <person name="Han X."/>
            <person name="Huang E."/>
            <person name="Gao Y."/>
            <person name="Liu J."/>
            <person name="Shao H."/>
            <person name="Ye R."/>
            <person name="Li L."/>
            <person name="Wei W."/>
            <person name="Wang X."/>
            <person name="Wang C."/>
            <person name="Yang T."/>
            <person name="Huo Q."/>
            <person name="Li W."/>
            <person name="Guo W."/>
            <person name="Chen H."/>
            <person name="Zhou L."/>
            <person name="Ni X."/>
            <person name="Tian J."/>
            <person name="Zhou Y."/>
            <person name="Sheng Y."/>
            <person name="Liu T."/>
            <person name="Pan Y."/>
            <person name="Xia L."/>
            <person name="Li J."/>
            <person name="Zhao F."/>
            <person name="Cao W."/>
        </authorList>
    </citation>
    <scope>NUCLEOTIDE SEQUENCE</scope>
    <source>
        <strain evidence="1">Dsil-2018</strain>
    </source>
</reference>
<evidence type="ECO:0000313" key="2">
    <source>
        <dbReference type="Proteomes" id="UP000821865"/>
    </source>
</evidence>